<dbReference type="OrthoDB" id="5971574at2759"/>
<evidence type="ECO:0000256" key="1">
    <source>
        <dbReference type="ARBA" id="ARBA00023277"/>
    </source>
</evidence>
<feature type="domain" description="Phosphorylase b kinase regulatory subunit alpha/beta C-terminal" evidence="4">
    <location>
        <begin position="110"/>
        <end position="234"/>
    </location>
</feature>
<accession>E4X2L0</accession>
<dbReference type="GO" id="GO:0005964">
    <property type="term" value="C:phosphorylase kinase complex"/>
    <property type="evidence" value="ECO:0007669"/>
    <property type="project" value="TreeGrafter"/>
</dbReference>
<evidence type="ECO:0000259" key="4">
    <source>
        <dbReference type="Pfam" id="PF19292"/>
    </source>
</evidence>
<evidence type="ECO:0000313" key="5">
    <source>
        <dbReference type="EMBL" id="CBY17863.1"/>
    </source>
</evidence>
<keyword evidence="3" id="KW-0321">Glycogen metabolism</keyword>
<reference evidence="5" key="1">
    <citation type="journal article" date="2010" name="Science">
        <title>Plasticity of animal genome architecture unmasked by rapid evolution of a pelagic tunicate.</title>
        <authorList>
            <person name="Denoeud F."/>
            <person name="Henriet S."/>
            <person name="Mungpakdee S."/>
            <person name="Aury J.M."/>
            <person name="Da Silva C."/>
            <person name="Brinkmann H."/>
            <person name="Mikhaleva J."/>
            <person name="Olsen L.C."/>
            <person name="Jubin C."/>
            <person name="Canestro C."/>
            <person name="Bouquet J.M."/>
            <person name="Danks G."/>
            <person name="Poulain J."/>
            <person name="Campsteijn C."/>
            <person name="Adamski M."/>
            <person name="Cross I."/>
            <person name="Yadetie F."/>
            <person name="Muffato M."/>
            <person name="Louis A."/>
            <person name="Butcher S."/>
            <person name="Tsagkogeorga G."/>
            <person name="Konrad A."/>
            <person name="Singh S."/>
            <person name="Jensen M.F."/>
            <person name="Cong E.H."/>
            <person name="Eikeseth-Otteraa H."/>
            <person name="Noel B."/>
            <person name="Anthouard V."/>
            <person name="Porcel B.M."/>
            <person name="Kachouri-Lafond R."/>
            <person name="Nishino A."/>
            <person name="Ugolini M."/>
            <person name="Chourrout P."/>
            <person name="Nishida H."/>
            <person name="Aasland R."/>
            <person name="Huzurbazar S."/>
            <person name="Westhof E."/>
            <person name="Delsuc F."/>
            <person name="Lehrach H."/>
            <person name="Reinhardt R."/>
            <person name="Weissenbach J."/>
            <person name="Roy S.W."/>
            <person name="Artiguenave F."/>
            <person name="Postlethwait J.H."/>
            <person name="Manak J.R."/>
            <person name="Thompson E.M."/>
            <person name="Jaillon O."/>
            <person name="Du Pasquier L."/>
            <person name="Boudinot P."/>
            <person name="Liberles D.A."/>
            <person name="Volff J.N."/>
            <person name="Philippe H."/>
            <person name="Lenhard B."/>
            <person name="Roest Crollius H."/>
            <person name="Wincker P."/>
            <person name="Chourrout D."/>
        </authorList>
    </citation>
    <scope>NUCLEOTIDE SEQUENCE [LARGE SCALE GENOMIC DNA]</scope>
</reference>
<dbReference type="AlphaFoldDB" id="E4X2L0"/>
<keyword evidence="6" id="KW-1185">Reference proteome</keyword>
<dbReference type="InterPro" id="IPR008734">
    <property type="entry name" value="PHK_A/B_su"/>
</dbReference>
<dbReference type="UniPathway" id="UPA00163"/>
<keyword evidence="3" id="KW-1003">Cell membrane</keyword>
<keyword evidence="1 3" id="KW-0119">Carbohydrate metabolism</keyword>
<comment type="PTM">
    <text evidence="2">Although the final Cys may be farnesylated, the terminal tripeptide is probably not removed, and the C-terminus is not methylated.</text>
</comment>
<feature type="lipid moiety-binding region" description="S-farnesyl cysteine" evidence="2">
    <location>
        <position position="305"/>
    </location>
</feature>
<dbReference type="InterPro" id="IPR045583">
    <property type="entry name" value="KPBA/B_C"/>
</dbReference>
<protein>
    <recommendedName>
        <fullName evidence="3">Phosphorylase b kinase regulatory subunit</fullName>
    </recommendedName>
</protein>
<dbReference type="EMBL" id="FN653023">
    <property type="protein sequence ID" value="CBY17863.1"/>
    <property type="molecule type" value="Genomic_DNA"/>
</dbReference>
<name>E4X2L0_OIKDI</name>
<evidence type="ECO:0000313" key="6">
    <source>
        <dbReference type="Proteomes" id="UP000001307"/>
    </source>
</evidence>
<comment type="subcellular location">
    <subcellularLocation>
        <location evidence="3">Cell membrane</location>
        <topology evidence="3">Lipid-anchor</topology>
        <orientation evidence="3">Cytoplasmic side</orientation>
    </subcellularLocation>
</comment>
<dbReference type="GO" id="GO:0005977">
    <property type="term" value="P:glycogen metabolic process"/>
    <property type="evidence" value="ECO:0007669"/>
    <property type="project" value="UniProtKB-UniPathway"/>
</dbReference>
<keyword evidence="2 3" id="KW-0636">Prenylation</keyword>
<dbReference type="Pfam" id="PF19292">
    <property type="entry name" value="KPBB_C"/>
    <property type="match status" value="1"/>
</dbReference>
<dbReference type="Proteomes" id="UP000001307">
    <property type="component" value="Unassembled WGS sequence"/>
</dbReference>
<gene>
    <name evidence="5" type="ORF">GSOID_T00017485001</name>
</gene>
<keyword evidence="3" id="KW-0472">Membrane</keyword>
<keyword evidence="2 3" id="KW-0449">Lipoprotein</keyword>
<evidence type="ECO:0000256" key="3">
    <source>
        <dbReference type="RuleBase" id="RU364123"/>
    </source>
</evidence>
<dbReference type="PANTHER" id="PTHR10749">
    <property type="entry name" value="PHOSPHORYLASE B KINASE REGULATORY SUBUNIT"/>
    <property type="match status" value="1"/>
</dbReference>
<proteinExistence type="inferred from homology"/>
<dbReference type="PANTHER" id="PTHR10749:SF7">
    <property type="entry name" value="PHOSPHORYLASE B KINASE REGULATORY SUBUNIT ALPHA-RELATED"/>
    <property type="match status" value="1"/>
</dbReference>
<comment type="pathway">
    <text evidence="3">Glycan biosynthesis; glycogen metabolism.</text>
</comment>
<comment type="similarity">
    <text evidence="3">Belongs to the phosphorylase b kinase regulatory chain family.</text>
</comment>
<dbReference type="GO" id="GO:0005886">
    <property type="term" value="C:plasma membrane"/>
    <property type="evidence" value="ECO:0007669"/>
    <property type="project" value="UniProtKB-SubCell"/>
</dbReference>
<dbReference type="GO" id="GO:0005516">
    <property type="term" value="F:calmodulin binding"/>
    <property type="evidence" value="ECO:0007669"/>
    <property type="project" value="UniProtKB-KW"/>
</dbReference>
<dbReference type="InParanoid" id="E4X2L0"/>
<keyword evidence="3" id="KW-0112">Calmodulin-binding</keyword>
<comment type="function">
    <text evidence="3">Phosphorylase b kinase catalyzes the phosphorylation of serine in certain substrates, including troponin I.</text>
</comment>
<evidence type="ECO:0000256" key="2">
    <source>
        <dbReference type="PIRSR" id="PIRSR608734-50"/>
    </source>
</evidence>
<organism evidence="5">
    <name type="scientific">Oikopleura dioica</name>
    <name type="common">Tunicate</name>
    <dbReference type="NCBI Taxonomy" id="34765"/>
    <lineage>
        <taxon>Eukaryota</taxon>
        <taxon>Metazoa</taxon>
        <taxon>Chordata</taxon>
        <taxon>Tunicata</taxon>
        <taxon>Appendicularia</taxon>
        <taxon>Copelata</taxon>
        <taxon>Oikopleuridae</taxon>
        <taxon>Oikopleura</taxon>
    </lineage>
</organism>
<sequence length="308" mass="34447">MLIRGQPTLFNDLLRLRVGLIVQVLASELARLFNCSGQEASSCLLALPPSELKTLLHSLLSGHEIAIAQDGKKRIRARSNSRTRRGSIVSPFTERGRMLNEAYSSNRARSGDRLSRQDSTHQSLMLTLGGINSEIVVEDPGQRAGSWLRRRQLDGALNRVATDFYREFRVWQVLDRCHGLQIGGRLIQGTVTREMTSSELKFALLVENTLNGIPEPERRQMVVEALSVLSMLASFQLPLVIILSTLTAEKFFREDQTLEGIQSEASHEDFYDSAPTGRFGTMAYLVRACTEMLEKEAEQGESKHCAVQ</sequence>